<dbReference type="SUPFAM" id="SSF52540">
    <property type="entry name" value="P-loop containing nucleoside triphosphate hydrolases"/>
    <property type="match status" value="1"/>
</dbReference>
<keyword evidence="3" id="KW-1185">Reference proteome</keyword>
<dbReference type="SMART" id="SM00382">
    <property type="entry name" value="AAA"/>
    <property type="match status" value="1"/>
</dbReference>
<dbReference type="InterPro" id="IPR027417">
    <property type="entry name" value="P-loop_NTPase"/>
</dbReference>
<dbReference type="PANTHER" id="PTHR35894">
    <property type="entry name" value="GENERAL SECRETION PATHWAY PROTEIN A-RELATED"/>
    <property type="match status" value="1"/>
</dbReference>
<dbReference type="Gene3D" id="3.90.70.10">
    <property type="entry name" value="Cysteine proteinases"/>
    <property type="match status" value="1"/>
</dbReference>
<dbReference type="InterPro" id="IPR002477">
    <property type="entry name" value="Peptidoglycan-bd-like"/>
</dbReference>
<organism evidence="2 3">
    <name type="scientific">Massilia aerilata</name>
    <dbReference type="NCBI Taxonomy" id="453817"/>
    <lineage>
        <taxon>Bacteria</taxon>
        <taxon>Pseudomonadati</taxon>
        <taxon>Pseudomonadota</taxon>
        <taxon>Betaproteobacteria</taxon>
        <taxon>Burkholderiales</taxon>
        <taxon>Oxalobacteraceae</taxon>
        <taxon>Telluria group</taxon>
        <taxon>Massilia</taxon>
    </lineage>
</organism>
<dbReference type="RefSeq" id="WP_379771517.1">
    <property type="nucleotide sequence ID" value="NZ_JBHSMZ010000008.1"/>
</dbReference>
<dbReference type="Proteomes" id="UP001596086">
    <property type="component" value="Unassembled WGS sequence"/>
</dbReference>
<comment type="caution">
    <text evidence="2">The sequence shown here is derived from an EMBL/GenBank/DDBJ whole genome shotgun (WGS) entry which is preliminary data.</text>
</comment>
<dbReference type="InterPro" id="IPR036365">
    <property type="entry name" value="PGBD-like_sf"/>
</dbReference>
<proteinExistence type="predicted"/>
<dbReference type="EMBL" id="JBHSMZ010000008">
    <property type="protein sequence ID" value="MFC5549477.1"/>
    <property type="molecule type" value="Genomic_DNA"/>
</dbReference>
<reference evidence="3" key="1">
    <citation type="journal article" date="2019" name="Int. J. Syst. Evol. Microbiol.">
        <title>The Global Catalogue of Microorganisms (GCM) 10K type strain sequencing project: providing services to taxonomists for standard genome sequencing and annotation.</title>
        <authorList>
            <consortium name="The Broad Institute Genomics Platform"/>
            <consortium name="The Broad Institute Genome Sequencing Center for Infectious Disease"/>
            <person name="Wu L."/>
            <person name="Ma J."/>
        </authorList>
    </citation>
    <scope>NUCLEOTIDE SEQUENCE [LARGE SCALE GENOMIC DNA]</scope>
    <source>
        <strain evidence="3">CGMCC 4.5798</strain>
    </source>
</reference>
<dbReference type="Gene3D" id="3.40.50.300">
    <property type="entry name" value="P-loop containing nucleotide triphosphate hydrolases"/>
    <property type="match status" value="1"/>
</dbReference>
<dbReference type="Gene3D" id="1.10.101.10">
    <property type="entry name" value="PGBD-like superfamily/PGBD"/>
    <property type="match status" value="1"/>
</dbReference>
<dbReference type="InterPro" id="IPR003593">
    <property type="entry name" value="AAA+_ATPase"/>
</dbReference>
<dbReference type="Pfam" id="PF13401">
    <property type="entry name" value="AAA_22"/>
    <property type="match status" value="1"/>
</dbReference>
<protein>
    <submittedName>
        <fullName evidence="2">AAA family ATPase</fullName>
    </submittedName>
</protein>
<dbReference type="InterPro" id="IPR049945">
    <property type="entry name" value="AAA_22"/>
</dbReference>
<dbReference type="SUPFAM" id="SSF47090">
    <property type="entry name" value="PGBD-like"/>
    <property type="match status" value="1"/>
</dbReference>
<sequence length="547" mass="58987">MYTSYFNLKQQPFSIAPDPRYLFMSERHREALAHLLYGIGSGGGFVLLTGEIGAGKTTVCRCFIEQIPDNCRLAYIFNPKLTVEELLLTICDEFRIELPPASAGALGVKSYVDAINGYLLDSHAQGNNNVLVIDEAQNLSPQVLEQLRLLTNLETSERKLLQIILIGQPELRTMLAQPELEQLAQRVIARYHLGPLSEAETGAYVTHRLTVAGAHPGNPIPGALAPLIHRLTHGVPRRINLLCDRALLGAYVENSSVVTPKILRRAAQEVFAGEGPPPGGRGAPPLRWPLVAGGVLAGAAISAAAWQAVPRAAAPSAPVAATAPAPQHAKKDVQPVKGAGSIPVGGSTAKPLLLATQTEALRELGTLWGRQLPTDEPCQGAPKLDLRCYQGRGGLYELRLLDRPAIVALHDGQKLGYAVLSSMDADSAVLSVNGQRQKVSLGALATRFDGEFTTLWKQPRAFRDEIHPGDTGPDVDWIAGRLAELNKLEAPRTDRPLDEPTRRLLRTFQAKQNLKADGVAGPRTFMRLNQLSGVDEPHLLASNGTGK</sequence>
<accession>A0ABW0RXG9</accession>
<dbReference type="InterPro" id="IPR036366">
    <property type="entry name" value="PGBDSf"/>
</dbReference>
<evidence type="ECO:0000313" key="3">
    <source>
        <dbReference type="Proteomes" id="UP001596086"/>
    </source>
</evidence>
<dbReference type="Pfam" id="PF01471">
    <property type="entry name" value="PG_binding_1"/>
    <property type="match status" value="1"/>
</dbReference>
<name>A0ABW0RXG9_9BURK</name>
<feature type="domain" description="AAA+ ATPase" evidence="1">
    <location>
        <begin position="42"/>
        <end position="190"/>
    </location>
</feature>
<evidence type="ECO:0000259" key="1">
    <source>
        <dbReference type="SMART" id="SM00382"/>
    </source>
</evidence>
<dbReference type="InterPro" id="IPR052026">
    <property type="entry name" value="ExeA_AAA_ATPase_DNA-bind"/>
</dbReference>
<evidence type="ECO:0000313" key="2">
    <source>
        <dbReference type="EMBL" id="MFC5549477.1"/>
    </source>
</evidence>
<gene>
    <name evidence="2" type="ORF">ACFPO9_13250</name>
</gene>
<dbReference type="PANTHER" id="PTHR35894:SF1">
    <property type="entry name" value="PHOSPHORIBULOKINASE _ URIDINE KINASE FAMILY"/>
    <property type="match status" value="1"/>
</dbReference>